<dbReference type="Pfam" id="PF01984">
    <property type="entry name" value="dsDNA_bind"/>
    <property type="match status" value="1"/>
</dbReference>
<dbReference type="GO" id="GO:0003677">
    <property type="term" value="F:DNA binding"/>
    <property type="evidence" value="ECO:0007669"/>
    <property type="project" value="InterPro"/>
</dbReference>
<dbReference type="InterPro" id="IPR002836">
    <property type="entry name" value="PDCD5-like"/>
</dbReference>
<sequence length="133" mass="15403">MADAELEAIRQARLRELQARAGGPSVGSAKSSEEETEQKRQQEETRQNLLIQILDNDARERLARISMVKEEKARAVEDLLIRMAQTGQLRGKVGESQLIDLLEQINQQKKPETRIVYNRRNDYDDSEEDYYNI</sequence>
<protein>
    <submittedName>
        <fullName evidence="3">10771_t:CDS:1</fullName>
    </submittedName>
</protein>
<comment type="similarity">
    <text evidence="1">Belongs to the PDCD5 family.</text>
</comment>
<dbReference type="SUPFAM" id="SSF46950">
    <property type="entry name" value="Double-stranded DNA-binding domain"/>
    <property type="match status" value="1"/>
</dbReference>
<dbReference type="Gene3D" id="1.10.8.140">
    <property type="entry name" value="PDCD5-like"/>
    <property type="match status" value="1"/>
</dbReference>
<comment type="caution">
    <text evidence="3">The sequence shown here is derived from an EMBL/GenBank/DDBJ whole genome shotgun (WGS) entry which is preliminary data.</text>
</comment>
<evidence type="ECO:0000256" key="2">
    <source>
        <dbReference type="SAM" id="MobiDB-lite"/>
    </source>
</evidence>
<evidence type="ECO:0000313" key="4">
    <source>
        <dbReference type="Proteomes" id="UP000789508"/>
    </source>
</evidence>
<evidence type="ECO:0000313" key="3">
    <source>
        <dbReference type="EMBL" id="CAG8627080.1"/>
    </source>
</evidence>
<dbReference type="EMBL" id="CAJVPS010006606">
    <property type="protein sequence ID" value="CAG8627080.1"/>
    <property type="molecule type" value="Genomic_DNA"/>
</dbReference>
<dbReference type="Proteomes" id="UP000789508">
    <property type="component" value="Unassembled WGS sequence"/>
</dbReference>
<dbReference type="InterPro" id="IPR036883">
    <property type="entry name" value="PDCD5-like_sf"/>
</dbReference>
<dbReference type="PANTHER" id="PTHR10840">
    <property type="entry name" value="PROGRAMMED CELL DEATH PROTEIN 5"/>
    <property type="match status" value="1"/>
</dbReference>
<dbReference type="AlphaFoldDB" id="A0A9N9GUB9"/>
<gene>
    <name evidence="3" type="ORF">ALEPTO_LOCUS9205</name>
</gene>
<organism evidence="3 4">
    <name type="scientific">Ambispora leptoticha</name>
    <dbReference type="NCBI Taxonomy" id="144679"/>
    <lineage>
        <taxon>Eukaryota</taxon>
        <taxon>Fungi</taxon>
        <taxon>Fungi incertae sedis</taxon>
        <taxon>Mucoromycota</taxon>
        <taxon>Glomeromycotina</taxon>
        <taxon>Glomeromycetes</taxon>
        <taxon>Archaeosporales</taxon>
        <taxon>Ambisporaceae</taxon>
        <taxon>Ambispora</taxon>
    </lineage>
</organism>
<dbReference type="GO" id="GO:0005829">
    <property type="term" value="C:cytosol"/>
    <property type="evidence" value="ECO:0007669"/>
    <property type="project" value="TreeGrafter"/>
</dbReference>
<reference evidence="3" key="1">
    <citation type="submission" date="2021-06" db="EMBL/GenBank/DDBJ databases">
        <authorList>
            <person name="Kallberg Y."/>
            <person name="Tangrot J."/>
            <person name="Rosling A."/>
        </authorList>
    </citation>
    <scope>NUCLEOTIDE SEQUENCE</scope>
    <source>
        <strain evidence="3">FL130A</strain>
    </source>
</reference>
<feature type="region of interest" description="Disordered" evidence="2">
    <location>
        <begin position="15"/>
        <end position="48"/>
    </location>
</feature>
<evidence type="ECO:0000256" key="1">
    <source>
        <dbReference type="ARBA" id="ARBA00010490"/>
    </source>
</evidence>
<accession>A0A9N9GUB9</accession>
<dbReference type="OrthoDB" id="10252486at2759"/>
<proteinExistence type="inferred from homology"/>
<dbReference type="PANTHER" id="PTHR10840:SF0">
    <property type="entry name" value="PROGRAMMED CELL DEATH PROTEIN 5"/>
    <property type="match status" value="1"/>
</dbReference>
<name>A0A9N9GUB9_9GLOM</name>
<dbReference type="PIRSF" id="PIRSF015730">
    <property type="entry name" value="TFAR19"/>
    <property type="match status" value="1"/>
</dbReference>
<keyword evidence="4" id="KW-1185">Reference proteome</keyword>
<dbReference type="GO" id="GO:0005634">
    <property type="term" value="C:nucleus"/>
    <property type="evidence" value="ECO:0007669"/>
    <property type="project" value="TreeGrafter"/>
</dbReference>
<feature type="compositionally biased region" description="Basic and acidic residues" evidence="2">
    <location>
        <begin position="31"/>
        <end position="46"/>
    </location>
</feature>